<dbReference type="AlphaFoldDB" id="A0A9N9PAE5"/>
<reference evidence="1" key="1">
    <citation type="submission" date="2021-06" db="EMBL/GenBank/DDBJ databases">
        <authorList>
            <person name="Kallberg Y."/>
            <person name="Tangrot J."/>
            <person name="Rosling A."/>
        </authorList>
    </citation>
    <scope>NUCLEOTIDE SEQUENCE</scope>
    <source>
        <strain evidence="1">MA453B</strain>
    </source>
</reference>
<organism evidence="1 2">
    <name type="scientific">Dentiscutata erythropus</name>
    <dbReference type="NCBI Taxonomy" id="1348616"/>
    <lineage>
        <taxon>Eukaryota</taxon>
        <taxon>Fungi</taxon>
        <taxon>Fungi incertae sedis</taxon>
        <taxon>Mucoromycota</taxon>
        <taxon>Glomeromycotina</taxon>
        <taxon>Glomeromycetes</taxon>
        <taxon>Diversisporales</taxon>
        <taxon>Gigasporaceae</taxon>
        <taxon>Dentiscutata</taxon>
    </lineage>
</organism>
<feature type="non-terminal residue" evidence="1">
    <location>
        <position position="1"/>
    </location>
</feature>
<sequence length="57" mass="6370">MALTSFGSFGPQTGFLTMHDPISRDVRDTFVVHADLPEVPKENINLNIRSDNLIIND</sequence>
<name>A0A9N9PAE5_9GLOM</name>
<evidence type="ECO:0000313" key="2">
    <source>
        <dbReference type="Proteomes" id="UP000789405"/>
    </source>
</evidence>
<feature type="non-terminal residue" evidence="1">
    <location>
        <position position="57"/>
    </location>
</feature>
<keyword evidence="2" id="KW-1185">Reference proteome</keyword>
<accession>A0A9N9PAE5</accession>
<dbReference type="OrthoDB" id="1431247at2759"/>
<comment type="caution">
    <text evidence="1">The sequence shown here is derived from an EMBL/GenBank/DDBJ whole genome shotgun (WGS) entry which is preliminary data.</text>
</comment>
<dbReference type="InterPro" id="IPR008978">
    <property type="entry name" value="HSP20-like_chaperone"/>
</dbReference>
<dbReference type="SUPFAM" id="SSF49764">
    <property type="entry name" value="HSP20-like chaperones"/>
    <property type="match status" value="1"/>
</dbReference>
<proteinExistence type="predicted"/>
<gene>
    <name evidence="1" type="ORF">DERYTH_LOCUS24042</name>
</gene>
<evidence type="ECO:0000313" key="1">
    <source>
        <dbReference type="EMBL" id="CAG8804167.1"/>
    </source>
</evidence>
<dbReference type="Proteomes" id="UP000789405">
    <property type="component" value="Unassembled WGS sequence"/>
</dbReference>
<protein>
    <submittedName>
        <fullName evidence="1">7806_t:CDS:1</fullName>
    </submittedName>
</protein>
<dbReference type="EMBL" id="CAJVPY010038686">
    <property type="protein sequence ID" value="CAG8804167.1"/>
    <property type="molecule type" value="Genomic_DNA"/>
</dbReference>